<evidence type="ECO:0000313" key="3">
    <source>
        <dbReference type="Proteomes" id="UP000002071"/>
    </source>
</evidence>
<evidence type="ECO:0000259" key="1">
    <source>
        <dbReference type="Pfam" id="PF18765"/>
    </source>
</evidence>
<dbReference type="PANTHER" id="PTHR43852">
    <property type="entry name" value="NUCLEOTIDYLTRANSFERASE"/>
    <property type="match status" value="1"/>
</dbReference>
<dbReference type="HOGENOM" id="CLU_142038_0_0_2"/>
<dbReference type="InterPro" id="IPR041633">
    <property type="entry name" value="Polbeta"/>
</dbReference>
<gene>
    <name evidence="2" type="ordered locus">Huta_1223</name>
</gene>
<evidence type="ECO:0000313" key="2">
    <source>
        <dbReference type="EMBL" id="ACV11399.1"/>
    </source>
</evidence>
<dbReference type="STRING" id="519442.Huta_1223"/>
<dbReference type="eggNOG" id="arCOG02105">
    <property type="taxonomic scope" value="Archaea"/>
</dbReference>
<accession>C7NMT6</accession>
<organism evidence="2 3">
    <name type="scientific">Halorhabdus utahensis (strain DSM 12940 / JCM 11049 / AX-2)</name>
    <dbReference type="NCBI Taxonomy" id="519442"/>
    <lineage>
        <taxon>Archaea</taxon>
        <taxon>Methanobacteriati</taxon>
        <taxon>Methanobacteriota</taxon>
        <taxon>Stenosarchaea group</taxon>
        <taxon>Halobacteria</taxon>
        <taxon>Halobacteriales</taxon>
        <taxon>Haloarculaceae</taxon>
        <taxon>Halorhabdus</taxon>
    </lineage>
</organism>
<feature type="domain" description="Polymerase beta nucleotidyltransferase" evidence="1">
    <location>
        <begin position="15"/>
        <end position="104"/>
    </location>
</feature>
<reference evidence="2 3" key="1">
    <citation type="journal article" date="2009" name="Stand. Genomic Sci.">
        <title>Complete genome sequence of Halorhabdus utahensis type strain (AX-2).</title>
        <authorList>
            <person name="Anderson I."/>
            <person name="Tindall B.J."/>
            <person name="Pomrenke H."/>
            <person name="Goker M."/>
            <person name="Lapidus A."/>
            <person name="Nolan M."/>
            <person name="Copeland A."/>
            <person name="Glavina Del Rio T."/>
            <person name="Chen F."/>
            <person name="Tice H."/>
            <person name="Cheng J.F."/>
            <person name="Lucas S."/>
            <person name="Chertkov O."/>
            <person name="Bruce D."/>
            <person name="Brettin T."/>
            <person name="Detter J.C."/>
            <person name="Han C."/>
            <person name="Goodwin L."/>
            <person name="Land M."/>
            <person name="Hauser L."/>
            <person name="Chang Y.J."/>
            <person name="Jeffries C.D."/>
            <person name="Pitluck S."/>
            <person name="Pati A."/>
            <person name="Mavromatis K."/>
            <person name="Ivanova N."/>
            <person name="Ovchinnikova G."/>
            <person name="Chen A."/>
            <person name="Palaniappan K."/>
            <person name="Chain P."/>
            <person name="Rohde M."/>
            <person name="Bristow J."/>
            <person name="Eisen J.A."/>
            <person name="Markowitz V."/>
            <person name="Hugenholtz P."/>
            <person name="Kyrpides N.C."/>
            <person name="Klenk H.P."/>
        </authorList>
    </citation>
    <scope>NUCLEOTIDE SEQUENCE [LARGE SCALE GENOMIC DNA]</scope>
    <source>
        <strain evidence="3">DSM 12940 / JCM 11049 / AX-2</strain>
    </source>
</reference>
<dbReference type="PANTHER" id="PTHR43852:SF3">
    <property type="entry name" value="NUCLEOTIDYLTRANSFERASE"/>
    <property type="match status" value="1"/>
</dbReference>
<proteinExistence type="predicted"/>
<dbReference type="InterPro" id="IPR052930">
    <property type="entry name" value="TA_antitoxin_MntA"/>
</dbReference>
<dbReference type="NCBIfam" id="NF047752">
    <property type="entry name" value="MntA_antitoxin"/>
    <property type="match status" value="1"/>
</dbReference>
<dbReference type="Pfam" id="PF18765">
    <property type="entry name" value="Polbeta"/>
    <property type="match status" value="1"/>
</dbReference>
<dbReference type="Gene3D" id="3.30.460.10">
    <property type="entry name" value="Beta Polymerase, domain 2"/>
    <property type="match status" value="1"/>
</dbReference>
<dbReference type="AlphaFoldDB" id="C7NMT6"/>
<dbReference type="GeneID" id="8383498"/>
<dbReference type="Proteomes" id="UP000002071">
    <property type="component" value="Chromosome"/>
</dbReference>
<sequence length="143" mass="15970">MATNSGSDPLPSAVKQRLCDDPDVEFVVAFGSRVTGTASASSDIDIAVKFTDRLSPEERFRKQYRLSGQLQDSELPFVDVSDIEELSLEFAQAAVSGELLCGNDAAFRTYRENIAAEFERKREQLAENHRDRIRRIAEEGLRG</sequence>
<dbReference type="InterPro" id="IPR043519">
    <property type="entry name" value="NT_sf"/>
</dbReference>
<dbReference type="CDD" id="cd05403">
    <property type="entry name" value="NT_KNTase_like"/>
    <property type="match status" value="1"/>
</dbReference>
<dbReference type="OrthoDB" id="61846at2157"/>
<keyword evidence="3" id="KW-1185">Reference proteome</keyword>
<protein>
    <submittedName>
        <fullName evidence="2">DNA polymerase beta domain protein region</fullName>
    </submittedName>
</protein>
<name>C7NMT6_HALUD</name>
<dbReference type="SUPFAM" id="SSF81301">
    <property type="entry name" value="Nucleotidyltransferase"/>
    <property type="match status" value="1"/>
</dbReference>
<dbReference type="EMBL" id="CP001687">
    <property type="protein sequence ID" value="ACV11399.1"/>
    <property type="molecule type" value="Genomic_DNA"/>
</dbReference>
<dbReference type="KEGG" id="hut:Huta_1223"/>
<dbReference type="RefSeq" id="WP_015788973.1">
    <property type="nucleotide sequence ID" value="NC_013158.1"/>
</dbReference>